<gene>
    <name evidence="1" type="ORF">METZ01_LOCUS152704</name>
</gene>
<name>A0A382AE55_9ZZZZ</name>
<protein>
    <recommendedName>
        <fullName evidence="2">Lipoprotein</fullName>
    </recommendedName>
</protein>
<dbReference type="AlphaFoldDB" id="A0A382AE55"/>
<reference evidence="1" key="1">
    <citation type="submission" date="2018-05" db="EMBL/GenBank/DDBJ databases">
        <authorList>
            <person name="Lanie J.A."/>
            <person name="Ng W.-L."/>
            <person name="Kazmierczak K.M."/>
            <person name="Andrzejewski T.M."/>
            <person name="Davidsen T.M."/>
            <person name="Wayne K.J."/>
            <person name="Tettelin H."/>
            <person name="Glass J.I."/>
            <person name="Rusch D."/>
            <person name="Podicherti R."/>
            <person name="Tsui H.-C.T."/>
            <person name="Winkler M.E."/>
        </authorList>
    </citation>
    <scope>NUCLEOTIDE SEQUENCE</scope>
</reference>
<accession>A0A382AE55</accession>
<evidence type="ECO:0008006" key="2">
    <source>
        <dbReference type="Google" id="ProtNLM"/>
    </source>
</evidence>
<evidence type="ECO:0000313" key="1">
    <source>
        <dbReference type="EMBL" id="SVA99850.1"/>
    </source>
</evidence>
<proteinExistence type="predicted"/>
<dbReference type="EMBL" id="UINC01025026">
    <property type="protein sequence ID" value="SVA99850.1"/>
    <property type="molecule type" value="Genomic_DNA"/>
</dbReference>
<dbReference type="PROSITE" id="PS51257">
    <property type="entry name" value="PROKAR_LIPOPROTEIN"/>
    <property type="match status" value="1"/>
</dbReference>
<organism evidence="1">
    <name type="scientific">marine metagenome</name>
    <dbReference type="NCBI Taxonomy" id="408172"/>
    <lineage>
        <taxon>unclassified sequences</taxon>
        <taxon>metagenomes</taxon>
        <taxon>ecological metagenomes</taxon>
    </lineage>
</organism>
<sequence>MIRFAILTGYLISVAVLFACGDTEKSKIPVIQPKKEATWVRTEKVQTTKEAVFSGAKNILAEISINDSLVEKITTKKTGSVLTTNKASCSARLKSLDLRRTLVQKSGGMWGAFERNKDTKPFSIHGMQLDSNVNKMIFSLRYLCETSEGVPLNKVAIEFKKLIEEHGREGTKKILISRGEHPKDIEKFLNYEEFARKISSRKIDFKAISSRLDQAENLIDFYEEFSGRSTKGQSIDEFLSSSVTLLKVINEFMHTDKMMVMALNEDGVVPYYHVDQDM</sequence>